<proteinExistence type="predicted"/>
<evidence type="ECO:0000313" key="1">
    <source>
        <dbReference type="EMBL" id="SHI34537.1"/>
    </source>
</evidence>
<dbReference type="RefSeq" id="WP_073326020.1">
    <property type="nucleotide sequence ID" value="NZ_FQYO01000001.1"/>
</dbReference>
<sequence>MKRVEILNDPVFLDILPHFLGIATHDNIDGPPTGTVSLRAGSARVTLLRERAYRVADDTTRSNRAR</sequence>
<reference evidence="1 2" key="1">
    <citation type="submission" date="2016-11" db="EMBL/GenBank/DDBJ databases">
        <authorList>
            <person name="Jaros S."/>
            <person name="Januszkiewicz K."/>
            <person name="Wedrychowicz H."/>
        </authorList>
    </citation>
    <scope>NUCLEOTIDE SEQUENCE [LARGE SCALE GENOMIC DNA]</scope>
    <source>
        <strain evidence="1 2">DSM 100565</strain>
    </source>
</reference>
<dbReference type="OrthoDB" id="7745891at2"/>
<dbReference type="AlphaFoldDB" id="A0A1M6ADQ8"/>
<accession>A0A1M6ADQ8</accession>
<protein>
    <submittedName>
        <fullName evidence="1">Uncharacterized protein</fullName>
    </submittedName>
</protein>
<keyword evidence="2" id="KW-1185">Reference proteome</keyword>
<evidence type="ECO:0000313" key="2">
    <source>
        <dbReference type="Proteomes" id="UP000184292"/>
    </source>
</evidence>
<name>A0A1M6ADQ8_9RHOB</name>
<dbReference type="EMBL" id="FQYO01000001">
    <property type="protein sequence ID" value="SHI34537.1"/>
    <property type="molecule type" value="Genomic_DNA"/>
</dbReference>
<dbReference type="Proteomes" id="UP000184292">
    <property type="component" value="Unassembled WGS sequence"/>
</dbReference>
<organism evidence="1 2">
    <name type="scientific">Wenxinia saemankumensis</name>
    <dbReference type="NCBI Taxonomy" id="1447782"/>
    <lineage>
        <taxon>Bacteria</taxon>
        <taxon>Pseudomonadati</taxon>
        <taxon>Pseudomonadota</taxon>
        <taxon>Alphaproteobacteria</taxon>
        <taxon>Rhodobacterales</taxon>
        <taxon>Roseobacteraceae</taxon>
        <taxon>Wenxinia</taxon>
    </lineage>
</organism>
<gene>
    <name evidence="1" type="ORF">SAMN05444417_0376</name>
</gene>